<dbReference type="PANTHER" id="PTHR48050">
    <property type="entry name" value="STEROL 3-BETA-GLUCOSYLTRANSFERASE"/>
    <property type="match status" value="1"/>
</dbReference>
<dbReference type="GO" id="GO:0001889">
    <property type="term" value="P:liver development"/>
    <property type="evidence" value="ECO:0007669"/>
    <property type="project" value="TreeGrafter"/>
</dbReference>
<dbReference type="GO" id="GO:0008194">
    <property type="term" value="F:UDP-glycosyltransferase activity"/>
    <property type="evidence" value="ECO:0007669"/>
    <property type="project" value="InterPro"/>
</dbReference>
<keyword evidence="2" id="KW-0732">Signal</keyword>
<dbReference type="Pfam" id="PF00201">
    <property type="entry name" value="UDPGT"/>
    <property type="match status" value="1"/>
</dbReference>
<keyword evidence="4" id="KW-1185">Reference proteome</keyword>
<protein>
    <submittedName>
        <fullName evidence="3">Uncharacterized protein</fullName>
    </submittedName>
</protein>
<dbReference type="InterPro" id="IPR002213">
    <property type="entry name" value="UDP_glucos_trans"/>
</dbReference>
<dbReference type="AlphaFoldDB" id="A0A7J7XV07"/>
<keyword evidence="1" id="KW-0808">Transferase</keyword>
<evidence type="ECO:0000313" key="4">
    <source>
        <dbReference type="Proteomes" id="UP000558488"/>
    </source>
</evidence>
<reference evidence="3 4" key="1">
    <citation type="journal article" date="2020" name="Nature">
        <title>Six reference-quality genomes reveal evolution of bat adaptations.</title>
        <authorList>
            <person name="Jebb D."/>
            <person name="Huang Z."/>
            <person name="Pippel M."/>
            <person name="Hughes G.M."/>
            <person name="Lavrichenko K."/>
            <person name="Devanna P."/>
            <person name="Winkler S."/>
            <person name="Jermiin L.S."/>
            <person name="Skirmuntt E.C."/>
            <person name="Katzourakis A."/>
            <person name="Burkitt-Gray L."/>
            <person name="Ray D.A."/>
            <person name="Sullivan K.A.M."/>
            <person name="Roscito J.G."/>
            <person name="Kirilenko B.M."/>
            <person name="Davalos L.M."/>
            <person name="Corthals A.P."/>
            <person name="Power M.L."/>
            <person name="Jones G."/>
            <person name="Ransome R.D."/>
            <person name="Dechmann D.K.N."/>
            <person name="Locatelli A.G."/>
            <person name="Puechmaille S.J."/>
            <person name="Fedrigo O."/>
            <person name="Jarvis E.D."/>
            <person name="Hiller M."/>
            <person name="Vernes S.C."/>
            <person name="Myers E.W."/>
            <person name="Teeling E.C."/>
        </authorList>
    </citation>
    <scope>NUCLEOTIDE SEQUENCE [LARGE SCALE GENOMIC DNA]</scope>
    <source>
        <strain evidence="3">MPipKuh1</strain>
        <tissue evidence="3">Flight muscle</tissue>
    </source>
</reference>
<dbReference type="EMBL" id="JACAGB010000007">
    <property type="protein sequence ID" value="KAF6353495.1"/>
    <property type="molecule type" value="Genomic_DNA"/>
</dbReference>
<dbReference type="PANTHER" id="PTHR48050:SF6">
    <property type="entry name" value="UDP-GLUCURONOSYLTRANSFERASE 1A10-RELATED"/>
    <property type="match status" value="1"/>
</dbReference>
<comment type="caution">
    <text evidence="3">The sequence shown here is derived from an EMBL/GenBank/DDBJ whole genome shotgun (WGS) entry which is preliminary data.</text>
</comment>
<sequence length="136" mass="14593">MAVGSRGPRPLVLGLLLCALSLAVSQGGKVLLVPMDGSHWLSFSGVIQQLQQRGHEIVVLAPEASEFEAYVNASGEHGIVVFSLGSMVSDIPEKKAMEIADALGKIPQTVTRRLVPLSHILAPMVSMKEYATGFRW</sequence>
<gene>
    <name evidence="3" type="ORF">mPipKuh1_010456</name>
</gene>
<evidence type="ECO:0000313" key="3">
    <source>
        <dbReference type="EMBL" id="KAF6353495.1"/>
    </source>
</evidence>
<organism evidence="3 4">
    <name type="scientific">Pipistrellus kuhlii</name>
    <name type="common">Kuhl's pipistrelle</name>
    <dbReference type="NCBI Taxonomy" id="59472"/>
    <lineage>
        <taxon>Eukaryota</taxon>
        <taxon>Metazoa</taxon>
        <taxon>Chordata</taxon>
        <taxon>Craniata</taxon>
        <taxon>Vertebrata</taxon>
        <taxon>Euteleostomi</taxon>
        <taxon>Mammalia</taxon>
        <taxon>Eutheria</taxon>
        <taxon>Laurasiatheria</taxon>
        <taxon>Chiroptera</taxon>
        <taxon>Yangochiroptera</taxon>
        <taxon>Vespertilionidae</taxon>
        <taxon>Pipistrellus</taxon>
    </lineage>
</organism>
<evidence type="ECO:0000256" key="1">
    <source>
        <dbReference type="ARBA" id="ARBA00022679"/>
    </source>
</evidence>
<feature type="signal peptide" evidence="2">
    <location>
        <begin position="1"/>
        <end position="27"/>
    </location>
</feature>
<feature type="chain" id="PRO_5029447325" evidence="2">
    <location>
        <begin position="28"/>
        <end position="136"/>
    </location>
</feature>
<proteinExistence type="predicted"/>
<accession>A0A7J7XV07</accession>
<name>A0A7J7XV07_PIPKU</name>
<dbReference type="Proteomes" id="UP000558488">
    <property type="component" value="Unassembled WGS sequence"/>
</dbReference>
<dbReference type="InterPro" id="IPR050426">
    <property type="entry name" value="Glycosyltransferase_28"/>
</dbReference>
<evidence type="ECO:0000256" key="2">
    <source>
        <dbReference type="SAM" id="SignalP"/>
    </source>
</evidence>
<dbReference type="SUPFAM" id="SSF53756">
    <property type="entry name" value="UDP-Glycosyltransferase/glycogen phosphorylase"/>
    <property type="match status" value="1"/>
</dbReference>
<dbReference type="GO" id="GO:0005783">
    <property type="term" value="C:endoplasmic reticulum"/>
    <property type="evidence" value="ECO:0007669"/>
    <property type="project" value="TreeGrafter"/>
</dbReference>
<dbReference type="GO" id="GO:0019899">
    <property type="term" value="F:enzyme binding"/>
    <property type="evidence" value="ECO:0007669"/>
    <property type="project" value="TreeGrafter"/>
</dbReference>